<feature type="transmembrane region" description="Helical" evidence="1">
    <location>
        <begin position="5"/>
        <end position="22"/>
    </location>
</feature>
<keyword evidence="3" id="KW-1185">Reference proteome</keyword>
<sequence>MEMIFFVIIVATNITLLQIKYFQKYKKLINSITAFVIVIWLLALIAYGINSRRAQTNLNDLKEDYPIYIIVFILAITLH</sequence>
<evidence type="ECO:0000256" key="1">
    <source>
        <dbReference type="SAM" id="Phobius"/>
    </source>
</evidence>
<evidence type="ECO:0000313" key="3">
    <source>
        <dbReference type="Proteomes" id="UP000198855"/>
    </source>
</evidence>
<dbReference type="EMBL" id="FOMT01000001">
    <property type="protein sequence ID" value="SFD72649.1"/>
    <property type="molecule type" value="Genomic_DNA"/>
</dbReference>
<keyword evidence="1" id="KW-1133">Transmembrane helix</keyword>
<organism evidence="2 3">
    <name type="scientific">Paenibacillus catalpae</name>
    <dbReference type="NCBI Taxonomy" id="1045775"/>
    <lineage>
        <taxon>Bacteria</taxon>
        <taxon>Bacillati</taxon>
        <taxon>Bacillota</taxon>
        <taxon>Bacilli</taxon>
        <taxon>Bacillales</taxon>
        <taxon>Paenibacillaceae</taxon>
        <taxon>Paenibacillus</taxon>
    </lineage>
</organism>
<name>A0A1I1UPI7_9BACL</name>
<gene>
    <name evidence="2" type="ORF">SAMN05216378_1158</name>
</gene>
<keyword evidence="1" id="KW-0472">Membrane</keyword>
<accession>A0A1I1UPI7</accession>
<feature type="transmembrane region" description="Helical" evidence="1">
    <location>
        <begin position="28"/>
        <end position="49"/>
    </location>
</feature>
<dbReference type="AlphaFoldDB" id="A0A1I1UPI7"/>
<proteinExistence type="predicted"/>
<protein>
    <submittedName>
        <fullName evidence="2">Uncharacterized protein</fullName>
    </submittedName>
</protein>
<keyword evidence="1" id="KW-0812">Transmembrane</keyword>
<evidence type="ECO:0000313" key="2">
    <source>
        <dbReference type="EMBL" id="SFD72649.1"/>
    </source>
</evidence>
<reference evidence="3" key="1">
    <citation type="submission" date="2016-10" db="EMBL/GenBank/DDBJ databases">
        <authorList>
            <person name="Varghese N."/>
            <person name="Submissions S."/>
        </authorList>
    </citation>
    <scope>NUCLEOTIDE SEQUENCE [LARGE SCALE GENOMIC DNA]</scope>
    <source>
        <strain evidence="3">CGMCC 1.10784</strain>
    </source>
</reference>
<dbReference type="Proteomes" id="UP000198855">
    <property type="component" value="Unassembled WGS sequence"/>
</dbReference>